<accession>A0A7Y9DT16</accession>
<dbReference type="PANTHER" id="PTHR33361">
    <property type="entry name" value="GLR0591 PROTEIN"/>
    <property type="match status" value="1"/>
</dbReference>
<sequence>MSDPQRAVRELADDHVRRLAALDPILAGDLGWNDHLDELPDLSPDGIAAGDDVRRDTLARLAALPEPTDADERRCARLLVERLSAELDHSATGEPLRAVQELFGPPAGLRGAFTMMPTATEDDWAVVARRSARMPAALEGYRRSLEEGRRQGLFAAPRQVRRVAAQLRAWLDDDGGRGWFSAFARDAEVGPAVRTELDRGAAAAATGLAGLRDWLLTEYLPAAEGTPDGVGAERYRVASRYWNGADLDVDEVYAWGWSEFRRLRDEMAVEADRVLPGADAATAMAHLDTAGEVLVGGEATVARLQELMDATIAALDGTQFDLSGPIRTVEARLAPVGSAAAPYYTPPSMDFARPGRTWLPASSDDRYPTWGLYSTWYHEGVPGHHLQLASWPLHAERLSLFQTSVVGMVSANVEGWALYAERLMDELGFHTDPGSRLGYLDAQMLRAIRVIIDLGMHLSLPIPDDAPVGAGERWTPELAREFFGRHSGRSAEMLDSELIRYLGGPGQAIGYKLGERAWLAGRDAAQRRAGADFDLRAWHAAALAQGSLGLDDLVRELAGEHSGGL</sequence>
<dbReference type="Pfam" id="PF05960">
    <property type="entry name" value="DUF885"/>
    <property type="match status" value="1"/>
</dbReference>
<dbReference type="AlphaFoldDB" id="A0A7Y9DT16"/>
<name>A0A7Y9DT16_9PSEU</name>
<comment type="caution">
    <text evidence="1">The sequence shown here is derived from an EMBL/GenBank/DDBJ whole genome shotgun (WGS) entry which is preliminary data.</text>
</comment>
<protein>
    <submittedName>
        <fullName evidence="1">Uncharacterized protein (DUF885 family)</fullName>
    </submittedName>
</protein>
<evidence type="ECO:0000313" key="1">
    <source>
        <dbReference type="EMBL" id="NYD34970.1"/>
    </source>
</evidence>
<dbReference type="RefSeq" id="WP_179792870.1">
    <property type="nucleotide sequence ID" value="NZ_BAABHP010000034.1"/>
</dbReference>
<gene>
    <name evidence="1" type="ORF">BJ983_001072</name>
</gene>
<evidence type="ECO:0000313" key="2">
    <source>
        <dbReference type="Proteomes" id="UP000535890"/>
    </source>
</evidence>
<reference evidence="1 2" key="1">
    <citation type="submission" date="2020-07" db="EMBL/GenBank/DDBJ databases">
        <title>Sequencing the genomes of 1000 actinobacteria strains.</title>
        <authorList>
            <person name="Klenk H.-P."/>
        </authorList>
    </citation>
    <scope>NUCLEOTIDE SEQUENCE [LARGE SCALE GENOMIC DNA]</scope>
    <source>
        <strain evidence="1 2">DSM 45772</strain>
    </source>
</reference>
<dbReference type="PANTHER" id="PTHR33361:SF2">
    <property type="entry name" value="DUF885 DOMAIN-CONTAINING PROTEIN"/>
    <property type="match status" value="1"/>
</dbReference>
<keyword evidence="2" id="KW-1185">Reference proteome</keyword>
<dbReference type="InterPro" id="IPR010281">
    <property type="entry name" value="DUF885"/>
</dbReference>
<organism evidence="1 2">
    <name type="scientific">Actinomycetospora corticicola</name>
    <dbReference type="NCBI Taxonomy" id="663602"/>
    <lineage>
        <taxon>Bacteria</taxon>
        <taxon>Bacillati</taxon>
        <taxon>Actinomycetota</taxon>
        <taxon>Actinomycetes</taxon>
        <taxon>Pseudonocardiales</taxon>
        <taxon>Pseudonocardiaceae</taxon>
        <taxon>Actinomycetospora</taxon>
    </lineage>
</organism>
<dbReference type="EMBL" id="JACCBN010000001">
    <property type="protein sequence ID" value="NYD34970.1"/>
    <property type="molecule type" value="Genomic_DNA"/>
</dbReference>
<dbReference type="Proteomes" id="UP000535890">
    <property type="component" value="Unassembled WGS sequence"/>
</dbReference>
<proteinExistence type="predicted"/>